<evidence type="ECO:0000256" key="3">
    <source>
        <dbReference type="ARBA" id="ARBA00022833"/>
    </source>
</evidence>
<comment type="caution">
    <text evidence="9">The sequence shown here is derived from an EMBL/GenBank/DDBJ whole genome shotgun (WGS) entry which is preliminary data.</text>
</comment>
<dbReference type="InterPro" id="IPR035979">
    <property type="entry name" value="RBD_domain_sf"/>
</dbReference>
<feature type="compositionally biased region" description="Gly residues" evidence="6">
    <location>
        <begin position="15"/>
        <end position="67"/>
    </location>
</feature>
<gene>
    <name evidence="9" type="ORF">OIU84_025338</name>
</gene>
<feature type="compositionally biased region" description="Gly residues" evidence="6">
    <location>
        <begin position="134"/>
        <end position="150"/>
    </location>
</feature>
<dbReference type="GO" id="GO:0003723">
    <property type="term" value="F:RNA binding"/>
    <property type="evidence" value="ECO:0007669"/>
    <property type="project" value="UniProtKB-UniRule"/>
</dbReference>
<feature type="region of interest" description="Disordered" evidence="6">
    <location>
        <begin position="1"/>
        <end position="101"/>
    </location>
</feature>
<evidence type="ECO:0000256" key="6">
    <source>
        <dbReference type="SAM" id="MobiDB-lite"/>
    </source>
</evidence>
<feature type="region of interest" description="Disordered" evidence="6">
    <location>
        <begin position="227"/>
        <end position="287"/>
    </location>
</feature>
<evidence type="ECO:0008006" key="11">
    <source>
        <dbReference type="Google" id="ProtNLM"/>
    </source>
</evidence>
<keyword evidence="10" id="KW-1185">Reference proteome</keyword>
<evidence type="ECO:0000256" key="5">
    <source>
        <dbReference type="PROSITE-ProRule" id="PRU00322"/>
    </source>
</evidence>
<reference evidence="9 10" key="1">
    <citation type="journal article" date="2023" name="Int. J. Mol. Sci.">
        <title>De Novo Assembly and Annotation of 11 Diverse Shrub Willow (Salix) Genomes Reveals Novel Gene Organization in Sex-Linked Regions.</title>
        <authorList>
            <person name="Hyden B."/>
            <person name="Feng K."/>
            <person name="Yates T.B."/>
            <person name="Jawdy S."/>
            <person name="Cereghino C."/>
            <person name="Smart L.B."/>
            <person name="Muchero W."/>
        </authorList>
    </citation>
    <scope>NUCLEOTIDE SEQUENCE [LARGE SCALE GENOMIC DNA]</scope>
    <source>
        <tissue evidence="9">Shoot tip</tissue>
    </source>
</reference>
<organism evidence="9 10">
    <name type="scientific">Salix udensis</name>
    <dbReference type="NCBI Taxonomy" id="889485"/>
    <lineage>
        <taxon>Eukaryota</taxon>
        <taxon>Viridiplantae</taxon>
        <taxon>Streptophyta</taxon>
        <taxon>Embryophyta</taxon>
        <taxon>Tracheophyta</taxon>
        <taxon>Spermatophyta</taxon>
        <taxon>Magnoliopsida</taxon>
        <taxon>eudicotyledons</taxon>
        <taxon>Gunneridae</taxon>
        <taxon>Pentapetalae</taxon>
        <taxon>rosids</taxon>
        <taxon>fabids</taxon>
        <taxon>Malpighiales</taxon>
        <taxon>Salicaceae</taxon>
        <taxon>Saliceae</taxon>
        <taxon>Salix</taxon>
    </lineage>
</organism>
<dbReference type="CDD" id="cd12280">
    <property type="entry name" value="RRM_FET"/>
    <property type="match status" value="1"/>
</dbReference>
<dbReference type="PANTHER" id="PTHR12999">
    <property type="entry name" value="ZINC FINGER RAN-BINDING DOMAIN-CONTAINING PROTEIN 2 ZRANB2-RELATED"/>
    <property type="match status" value="1"/>
</dbReference>
<keyword evidence="2 5" id="KW-0863">Zinc-finger</keyword>
<dbReference type="InterPro" id="IPR000504">
    <property type="entry name" value="RRM_dom"/>
</dbReference>
<keyword evidence="1" id="KW-0479">Metal-binding</keyword>
<keyword evidence="4" id="KW-0694">RNA-binding</keyword>
<dbReference type="InterPro" id="IPR012677">
    <property type="entry name" value="Nucleotide-bd_a/b_plait_sf"/>
</dbReference>
<feature type="domain" description="RanBP2-type" evidence="8">
    <location>
        <begin position="91"/>
        <end position="122"/>
    </location>
</feature>
<dbReference type="PROSITE" id="PS50199">
    <property type="entry name" value="ZF_RANBP2_2"/>
    <property type="match status" value="1"/>
</dbReference>
<feature type="compositionally biased region" description="Low complexity" evidence="6">
    <location>
        <begin position="230"/>
        <end position="244"/>
    </location>
</feature>
<feature type="region of interest" description="Disordered" evidence="6">
    <location>
        <begin position="115"/>
        <end position="206"/>
    </location>
</feature>
<dbReference type="Proteomes" id="UP001162972">
    <property type="component" value="Chromosome 16"/>
</dbReference>
<evidence type="ECO:0000313" key="9">
    <source>
        <dbReference type="EMBL" id="KAJ6424539.1"/>
    </source>
</evidence>
<proteinExistence type="predicted"/>
<dbReference type="Gene3D" id="4.10.1060.10">
    <property type="entry name" value="Zinc finger, RanBP2-type"/>
    <property type="match status" value="1"/>
</dbReference>
<dbReference type="SUPFAM" id="SSF90209">
    <property type="entry name" value="Ran binding protein zinc finger-like"/>
    <property type="match status" value="1"/>
</dbReference>
<dbReference type="Pfam" id="PF00076">
    <property type="entry name" value="RRM_1"/>
    <property type="match status" value="1"/>
</dbReference>
<evidence type="ECO:0000256" key="1">
    <source>
        <dbReference type="ARBA" id="ARBA00022723"/>
    </source>
</evidence>
<dbReference type="Gene3D" id="3.30.70.330">
    <property type="match status" value="1"/>
</dbReference>
<dbReference type="EMBL" id="JAPFFJ010000006">
    <property type="protein sequence ID" value="KAJ6424539.1"/>
    <property type="molecule type" value="Genomic_DNA"/>
</dbReference>
<dbReference type="Pfam" id="PF00641">
    <property type="entry name" value="Zn_ribbon_RanBP"/>
    <property type="match status" value="1"/>
</dbReference>
<dbReference type="InterPro" id="IPR036443">
    <property type="entry name" value="Znf_RanBP2_sf"/>
</dbReference>
<protein>
    <recommendedName>
        <fullName evidence="11">Transcription initiation factor TFIID subunit 15b</fullName>
    </recommendedName>
</protein>
<dbReference type="SUPFAM" id="SSF54928">
    <property type="entry name" value="RNA-binding domain, RBD"/>
    <property type="match status" value="1"/>
</dbReference>
<evidence type="ECO:0000256" key="2">
    <source>
        <dbReference type="ARBA" id="ARBA00022771"/>
    </source>
</evidence>
<dbReference type="SMART" id="SM00360">
    <property type="entry name" value="RRM"/>
    <property type="match status" value="1"/>
</dbReference>
<dbReference type="InterPro" id="IPR001876">
    <property type="entry name" value="Znf_RanBP2"/>
</dbReference>
<dbReference type="PROSITE" id="PS50102">
    <property type="entry name" value="RRM"/>
    <property type="match status" value="1"/>
</dbReference>
<evidence type="ECO:0000256" key="4">
    <source>
        <dbReference type="PROSITE-ProRule" id="PRU00176"/>
    </source>
</evidence>
<accession>A0AAD6KJC0</accession>
<feature type="compositionally biased region" description="Gly residues" evidence="6">
    <location>
        <begin position="74"/>
        <end position="88"/>
    </location>
</feature>
<dbReference type="AlphaFoldDB" id="A0AAD6KJC0"/>
<dbReference type="GO" id="GO:0008270">
    <property type="term" value="F:zinc ion binding"/>
    <property type="evidence" value="ECO:0007669"/>
    <property type="project" value="UniProtKB-KW"/>
</dbReference>
<sequence length="541" mass="55149">MSGMYGQEGDSGPPSYGGGGGYGGYGGDSGYGGGGGRGGYGGRGGGGGGGRGGGGGFHSQSRGGGYQEGDRGGRGGGGGGGRGGGRGGSGREGDWPCPKPGCGNLNFARRVACNKCGTPAPAAGQNDRGDGEGGYRGGNGGNRGGRGGDSYDGNRSSNYNDGSKGSGYDNRSGNRGGSYSGNQGRDDSGYNQAPPPSLPSYGGGANYPPAPNSYGGNANYGIEAVPPPTSYTGGPTSYPPSYGGPASGYGGDTTGEARSGGRGGQPGGYGGGGRGGQPGGYGGGGSRYQGGSGYGAAPADTPAKIKQCDDTCDDTCDNARIYISNLPPDVTTEELRELFGGIGQVGRIKQKRGYKDQWPWNIKIYTDDSGNNKGDACLAYEDPSAAHSAGGFYNNYDLRGYKINVAMAEKSAPRQPANDHGGGRGGYGGGGRRRDNYRDAGNSGPDRHQHGGNRSRMLVRCTLYLVCITRVVIEYFWVRQCLGEQICSTDSLPSKVGVLHLESSSVVSRLPNSSKKQPELGVWGRWWLVIATIAIVYPRQN</sequence>
<keyword evidence="3" id="KW-0862">Zinc</keyword>
<evidence type="ECO:0000259" key="7">
    <source>
        <dbReference type="PROSITE" id="PS50102"/>
    </source>
</evidence>
<dbReference type="PANTHER" id="PTHR12999:SF7">
    <property type="entry name" value="TRANSCRIPTION INITIATION FACTOR TFIID SUBUNIT 15B"/>
    <property type="match status" value="1"/>
</dbReference>
<evidence type="ECO:0000259" key="8">
    <source>
        <dbReference type="PROSITE" id="PS50199"/>
    </source>
</evidence>
<dbReference type="PROSITE" id="PS01358">
    <property type="entry name" value="ZF_RANBP2_1"/>
    <property type="match status" value="1"/>
</dbReference>
<dbReference type="SMART" id="SM00547">
    <property type="entry name" value="ZnF_RBZ"/>
    <property type="match status" value="1"/>
</dbReference>
<feature type="domain" description="RRM" evidence="7">
    <location>
        <begin position="319"/>
        <end position="410"/>
    </location>
</feature>
<name>A0AAD6KJC0_9ROSI</name>
<feature type="region of interest" description="Disordered" evidence="6">
    <location>
        <begin position="410"/>
        <end position="452"/>
    </location>
</feature>
<evidence type="ECO:0000313" key="10">
    <source>
        <dbReference type="Proteomes" id="UP001162972"/>
    </source>
</evidence>
<feature type="compositionally biased region" description="Gly residues" evidence="6">
    <location>
        <begin position="245"/>
        <end position="287"/>
    </location>
</feature>